<dbReference type="Gene3D" id="3.80.10.10">
    <property type="entry name" value="Ribonuclease Inhibitor"/>
    <property type="match status" value="1"/>
</dbReference>
<keyword evidence="6" id="KW-0675">Receptor</keyword>
<keyword evidence="3" id="KW-0732">Signal</keyword>
<dbReference type="GeneID" id="132804257"/>
<dbReference type="Proteomes" id="UP001652623">
    <property type="component" value="Chromosome 6"/>
</dbReference>
<dbReference type="Pfam" id="PF00560">
    <property type="entry name" value="LRR_1"/>
    <property type="match status" value="1"/>
</dbReference>
<protein>
    <submittedName>
        <fullName evidence="9">Receptor-like protein 53</fullName>
    </submittedName>
</protein>
<evidence type="ECO:0000256" key="2">
    <source>
        <dbReference type="ARBA" id="ARBA00022692"/>
    </source>
</evidence>
<evidence type="ECO:0000256" key="4">
    <source>
        <dbReference type="ARBA" id="ARBA00022989"/>
    </source>
</evidence>
<dbReference type="Pfam" id="PF13855">
    <property type="entry name" value="LRR_8"/>
    <property type="match status" value="1"/>
</dbReference>
<evidence type="ECO:0000256" key="7">
    <source>
        <dbReference type="ARBA" id="ARBA00023180"/>
    </source>
</evidence>
<accession>A0ABM4AC46</accession>
<keyword evidence="5" id="KW-0472">Membrane</keyword>
<reference evidence="9" key="1">
    <citation type="submission" date="2025-08" db="UniProtKB">
        <authorList>
            <consortium name="RefSeq"/>
        </authorList>
    </citation>
    <scope>IDENTIFICATION</scope>
    <source>
        <tissue evidence="9">Seedling</tissue>
    </source>
</reference>
<proteinExistence type="predicted"/>
<keyword evidence="8" id="KW-1185">Reference proteome</keyword>
<evidence type="ECO:0000313" key="8">
    <source>
        <dbReference type="Proteomes" id="UP001652623"/>
    </source>
</evidence>
<keyword evidence="7" id="KW-0325">Glycoprotein</keyword>
<organism evidence="8 9">
    <name type="scientific">Ziziphus jujuba</name>
    <name type="common">Chinese jujube</name>
    <name type="synonym">Ziziphus sativa</name>
    <dbReference type="NCBI Taxonomy" id="326968"/>
    <lineage>
        <taxon>Eukaryota</taxon>
        <taxon>Viridiplantae</taxon>
        <taxon>Streptophyta</taxon>
        <taxon>Embryophyta</taxon>
        <taxon>Tracheophyta</taxon>
        <taxon>Spermatophyta</taxon>
        <taxon>Magnoliopsida</taxon>
        <taxon>eudicotyledons</taxon>
        <taxon>Gunneridae</taxon>
        <taxon>Pentapetalae</taxon>
        <taxon>rosids</taxon>
        <taxon>fabids</taxon>
        <taxon>Rosales</taxon>
        <taxon>Rhamnaceae</taxon>
        <taxon>Paliureae</taxon>
        <taxon>Ziziphus</taxon>
    </lineage>
</organism>
<name>A0ABM4AC46_ZIZJJ</name>
<evidence type="ECO:0000256" key="5">
    <source>
        <dbReference type="ARBA" id="ARBA00023136"/>
    </source>
</evidence>
<dbReference type="PANTHER" id="PTHR48061">
    <property type="entry name" value="LEUCINE-RICH REPEAT RECEPTOR PROTEIN KINASE EMS1-LIKE-RELATED"/>
    <property type="match status" value="1"/>
</dbReference>
<sequence length="195" mass="21518">MGYCFSFEDEISHKSSPFPTSSSVKFSNLASFSIVDCNLNGTFPKQIFQVPTLKTFDISYNELLDGSFPEFPPDSDLQSLVLYSTNFRGSLPASIGNLGQLSRLDLGNFHFSGPLPKSFSKLTQLVYLDLSSNSFTGPLPSFHLFKNLTDLRLSHNGFTGPIPLAHWESFLNLVNVDLKNNSLNGNISSSMFAIT</sequence>
<gene>
    <name evidence="9" type="primary">LOC132804257</name>
</gene>
<keyword evidence="4" id="KW-1133">Transmembrane helix</keyword>
<dbReference type="InterPro" id="IPR046956">
    <property type="entry name" value="RLP23-like"/>
</dbReference>
<evidence type="ECO:0000256" key="6">
    <source>
        <dbReference type="ARBA" id="ARBA00023170"/>
    </source>
</evidence>
<dbReference type="RefSeq" id="XP_060674304.1">
    <property type="nucleotide sequence ID" value="XM_060818321.1"/>
</dbReference>
<evidence type="ECO:0000256" key="1">
    <source>
        <dbReference type="ARBA" id="ARBA00004479"/>
    </source>
</evidence>
<dbReference type="InterPro" id="IPR032675">
    <property type="entry name" value="LRR_dom_sf"/>
</dbReference>
<keyword evidence="2" id="KW-0812">Transmembrane</keyword>
<comment type="subcellular location">
    <subcellularLocation>
        <location evidence="1">Membrane</location>
        <topology evidence="1">Single-pass type I membrane protein</topology>
    </subcellularLocation>
</comment>
<dbReference type="PANTHER" id="PTHR48061:SF2">
    <property type="entry name" value="RECEPTOR LIKE PROTEIN 30-LIKE"/>
    <property type="match status" value="1"/>
</dbReference>
<dbReference type="InterPro" id="IPR001611">
    <property type="entry name" value="Leu-rich_rpt"/>
</dbReference>
<evidence type="ECO:0000313" key="9">
    <source>
        <dbReference type="RefSeq" id="XP_060674304.1"/>
    </source>
</evidence>
<evidence type="ECO:0000256" key="3">
    <source>
        <dbReference type="ARBA" id="ARBA00022729"/>
    </source>
</evidence>
<dbReference type="SUPFAM" id="SSF52058">
    <property type="entry name" value="L domain-like"/>
    <property type="match status" value="1"/>
</dbReference>